<evidence type="ECO:0000256" key="2">
    <source>
        <dbReference type="ARBA" id="ARBA00023015"/>
    </source>
</evidence>
<keyword evidence="5" id="KW-0804">Transcription</keyword>
<evidence type="ECO:0000256" key="4">
    <source>
        <dbReference type="ARBA" id="ARBA00023125"/>
    </source>
</evidence>
<dbReference type="Gene3D" id="1.10.1740.10">
    <property type="match status" value="1"/>
</dbReference>
<name>A0A5C1AJ03_9BACT</name>
<evidence type="ECO:0000313" key="9">
    <source>
        <dbReference type="Proteomes" id="UP000324974"/>
    </source>
</evidence>
<dbReference type="AlphaFoldDB" id="A0A5C1AJ03"/>
<sequence length="565" mass="60107">MLEAFVATRDEAAFAELVRRHGPKVYAVCRRILGRHDLAEDAYQAVFVVLARKAHTIRPRAAVGGFLYGVARNAAVRALTVSRRRKETLAGTVPDTAAAERAVVEPDALVMLDEEIANLSDANRAAVVLCEIDGLSRAAAARQLGIPEGTLSYRLAAARKQLAARLAKRGVTLSAAFFTALAEAARSAPPVELAAISPAVSAIAAGVMRIMILAKIRSAAAVGVVAVTLVAWSLTAVPVPKVAAAPPPKPRPAPDPGLIWVWRIAGEKAAVLTGYTPDGRKAHEVKIPDRDRYLGLTPDGQKIAFKGKGGKLADSPDAPGLTVHLRDISEGADGTDTGVPAGQGVSWPVWSPDMAEVVYGRSTRTPDPDGGTSYQYARRVVATGAETMLRVPADYEVAEWAPDGAWLLVSNGRSRTEWGRYTLADGKFKTLVGNCLFHTMDVASGTPVIGYGGLAFPGDLGKPSNWGMFTVDPSTSQAIKLERFEMTAGMFAVDARWAPDGKRVACAIREGRNGEKETARLIVCEPDGGKPVQIASWPHQLLAFVHWLPSKRPAAARLPTKGDPH</sequence>
<dbReference type="GO" id="GO:0016987">
    <property type="term" value="F:sigma factor activity"/>
    <property type="evidence" value="ECO:0007669"/>
    <property type="project" value="UniProtKB-KW"/>
</dbReference>
<dbReference type="Gene3D" id="1.10.10.10">
    <property type="entry name" value="Winged helix-like DNA-binding domain superfamily/Winged helix DNA-binding domain"/>
    <property type="match status" value="1"/>
</dbReference>
<dbReference type="SUPFAM" id="SSF82171">
    <property type="entry name" value="DPP6 N-terminal domain-like"/>
    <property type="match status" value="1"/>
</dbReference>
<dbReference type="SUPFAM" id="SSF88659">
    <property type="entry name" value="Sigma3 and sigma4 domains of RNA polymerase sigma factors"/>
    <property type="match status" value="1"/>
</dbReference>
<dbReference type="Proteomes" id="UP000324974">
    <property type="component" value="Chromosome"/>
</dbReference>
<feature type="domain" description="RNA polymerase sigma-70 region 2" evidence="6">
    <location>
        <begin position="17"/>
        <end position="84"/>
    </location>
</feature>
<evidence type="ECO:0000256" key="5">
    <source>
        <dbReference type="ARBA" id="ARBA00023163"/>
    </source>
</evidence>
<dbReference type="RefSeq" id="WP_149112252.1">
    <property type="nucleotide sequence ID" value="NZ_CP042425.1"/>
</dbReference>
<dbReference type="Pfam" id="PF08281">
    <property type="entry name" value="Sigma70_r4_2"/>
    <property type="match status" value="1"/>
</dbReference>
<organism evidence="8 9">
    <name type="scientific">Limnoglobus roseus</name>
    <dbReference type="NCBI Taxonomy" id="2598579"/>
    <lineage>
        <taxon>Bacteria</taxon>
        <taxon>Pseudomonadati</taxon>
        <taxon>Planctomycetota</taxon>
        <taxon>Planctomycetia</taxon>
        <taxon>Gemmatales</taxon>
        <taxon>Gemmataceae</taxon>
        <taxon>Limnoglobus</taxon>
    </lineage>
</organism>
<gene>
    <name evidence="8" type="ORF">PX52LOC_04670</name>
</gene>
<dbReference type="PANTHER" id="PTHR43133:SF8">
    <property type="entry name" value="RNA POLYMERASE SIGMA FACTOR HI_1459-RELATED"/>
    <property type="match status" value="1"/>
</dbReference>
<reference evidence="9" key="1">
    <citation type="submission" date="2019-08" db="EMBL/GenBank/DDBJ databases">
        <title>Limnoglobus roseus gen. nov., sp. nov., a novel freshwater planctomycete with a giant genome from the family Gemmataceae.</title>
        <authorList>
            <person name="Kulichevskaya I.S."/>
            <person name="Naumoff D.G."/>
            <person name="Miroshnikov K."/>
            <person name="Ivanova A."/>
            <person name="Philippov D.A."/>
            <person name="Hakobyan A."/>
            <person name="Rijpstra I.C."/>
            <person name="Sinninghe Damste J.S."/>
            <person name="Liesack W."/>
            <person name="Dedysh S.N."/>
        </authorList>
    </citation>
    <scope>NUCLEOTIDE SEQUENCE [LARGE SCALE GENOMIC DNA]</scope>
    <source>
        <strain evidence="9">PX52</strain>
    </source>
</reference>
<dbReference type="InterPro" id="IPR014284">
    <property type="entry name" value="RNA_pol_sigma-70_dom"/>
</dbReference>
<dbReference type="GO" id="GO:0006352">
    <property type="term" value="P:DNA-templated transcription initiation"/>
    <property type="evidence" value="ECO:0007669"/>
    <property type="project" value="InterPro"/>
</dbReference>
<keyword evidence="4" id="KW-0238">DNA-binding</keyword>
<dbReference type="InterPro" id="IPR013325">
    <property type="entry name" value="RNA_pol_sigma_r2"/>
</dbReference>
<dbReference type="InterPro" id="IPR039425">
    <property type="entry name" value="RNA_pol_sigma-70-like"/>
</dbReference>
<comment type="similarity">
    <text evidence="1">Belongs to the sigma-70 factor family. ECF subfamily.</text>
</comment>
<accession>A0A5C1AJ03</accession>
<keyword evidence="2" id="KW-0805">Transcription regulation</keyword>
<feature type="domain" description="RNA polymerase sigma factor 70 region 4 type 2" evidence="7">
    <location>
        <begin position="111"/>
        <end position="162"/>
    </location>
</feature>
<dbReference type="KEGG" id="lrs:PX52LOC_04670"/>
<dbReference type="EMBL" id="CP042425">
    <property type="protein sequence ID" value="QEL17672.1"/>
    <property type="molecule type" value="Genomic_DNA"/>
</dbReference>
<dbReference type="InterPro" id="IPR007627">
    <property type="entry name" value="RNA_pol_sigma70_r2"/>
</dbReference>
<dbReference type="InterPro" id="IPR036388">
    <property type="entry name" value="WH-like_DNA-bd_sf"/>
</dbReference>
<dbReference type="InterPro" id="IPR013324">
    <property type="entry name" value="RNA_pol_sigma_r3/r4-like"/>
</dbReference>
<proteinExistence type="inferred from homology"/>
<evidence type="ECO:0000313" key="8">
    <source>
        <dbReference type="EMBL" id="QEL17672.1"/>
    </source>
</evidence>
<evidence type="ECO:0000256" key="1">
    <source>
        <dbReference type="ARBA" id="ARBA00010641"/>
    </source>
</evidence>
<dbReference type="SUPFAM" id="SSF88946">
    <property type="entry name" value="Sigma2 domain of RNA polymerase sigma factors"/>
    <property type="match status" value="1"/>
</dbReference>
<dbReference type="InterPro" id="IPR013249">
    <property type="entry name" value="RNA_pol_sigma70_r4_t2"/>
</dbReference>
<keyword evidence="9" id="KW-1185">Reference proteome</keyword>
<dbReference type="Pfam" id="PF04542">
    <property type="entry name" value="Sigma70_r2"/>
    <property type="match status" value="1"/>
</dbReference>
<evidence type="ECO:0000256" key="3">
    <source>
        <dbReference type="ARBA" id="ARBA00023082"/>
    </source>
</evidence>
<protein>
    <submittedName>
        <fullName evidence="8">TIGR03067 domain-containing protein</fullName>
    </submittedName>
</protein>
<dbReference type="InterPro" id="IPR011042">
    <property type="entry name" value="6-blade_b-propeller_TolB-like"/>
</dbReference>
<evidence type="ECO:0000259" key="6">
    <source>
        <dbReference type="Pfam" id="PF04542"/>
    </source>
</evidence>
<dbReference type="GO" id="GO:0003677">
    <property type="term" value="F:DNA binding"/>
    <property type="evidence" value="ECO:0007669"/>
    <property type="project" value="UniProtKB-KW"/>
</dbReference>
<keyword evidence="3" id="KW-0731">Sigma factor</keyword>
<evidence type="ECO:0000259" key="7">
    <source>
        <dbReference type="Pfam" id="PF08281"/>
    </source>
</evidence>
<dbReference type="Gene3D" id="2.120.10.30">
    <property type="entry name" value="TolB, C-terminal domain"/>
    <property type="match status" value="1"/>
</dbReference>
<dbReference type="OrthoDB" id="291047at2"/>
<dbReference type="NCBIfam" id="TIGR02937">
    <property type="entry name" value="sigma70-ECF"/>
    <property type="match status" value="1"/>
</dbReference>
<dbReference type="PANTHER" id="PTHR43133">
    <property type="entry name" value="RNA POLYMERASE ECF-TYPE SIGMA FACTO"/>
    <property type="match status" value="1"/>
</dbReference>